<reference evidence="10 11" key="1">
    <citation type="submission" date="2014-03" db="EMBL/GenBank/DDBJ databases">
        <title>The Genome Sequence of Plasmodium fragile nilgiri.</title>
        <authorList>
            <consortium name="The Broad Institute Genomics Platform"/>
            <consortium name="The Broad Institute Genome Sequencing Center for Infectious Disease"/>
            <person name="Neafsey D."/>
            <person name="Duraisingh M."/>
            <person name="Young S.K."/>
            <person name="Zeng Q."/>
            <person name="Gargeya S."/>
            <person name="Abouelleil A."/>
            <person name="Alvarado L."/>
            <person name="Chapman S.B."/>
            <person name="Gainer-Dewar J."/>
            <person name="Goldberg J."/>
            <person name="Griggs A."/>
            <person name="Gujja S."/>
            <person name="Hansen M."/>
            <person name="Howarth C."/>
            <person name="Imamovic A."/>
            <person name="Larimer J."/>
            <person name="Pearson M."/>
            <person name="Poon T.W."/>
            <person name="Priest M."/>
            <person name="Roberts A."/>
            <person name="Saif S."/>
            <person name="Shea T."/>
            <person name="Sykes S."/>
            <person name="Wortman J."/>
            <person name="Nusbaum C."/>
            <person name="Birren B."/>
        </authorList>
    </citation>
    <scope>NUCLEOTIDE SEQUENCE [LARGE SCALE GENOMIC DNA]</scope>
    <source>
        <strain evidence="11">nilgiri</strain>
    </source>
</reference>
<keyword evidence="11" id="KW-1185">Reference proteome</keyword>
<dbReference type="Proteomes" id="UP000054561">
    <property type="component" value="Unassembled WGS sequence"/>
</dbReference>
<accession>A0A0D9QQ84</accession>
<dbReference type="InterPro" id="IPR011545">
    <property type="entry name" value="DEAD/DEAH_box_helicase_dom"/>
</dbReference>
<evidence type="ECO:0000313" key="10">
    <source>
        <dbReference type="EMBL" id="KJP89219.1"/>
    </source>
</evidence>
<evidence type="ECO:0000256" key="3">
    <source>
        <dbReference type="ARBA" id="ARBA00022840"/>
    </source>
</evidence>
<comment type="similarity">
    <text evidence="5">Belongs to the DEAD box helicase family.</text>
</comment>
<gene>
    <name evidence="10" type="ORF">AK88_01097</name>
</gene>
<evidence type="ECO:0000256" key="7">
    <source>
        <dbReference type="SAM" id="SignalP"/>
    </source>
</evidence>
<protein>
    <recommendedName>
        <fullName evidence="5">ATP-dependent RNA helicase</fullName>
        <ecNumber evidence="5">3.6.4.13</ecNumber>
    </recommendedName>
</protein>
<keyword evidence="5" id="KW-0347">Helicase</keyword>
<keyword evidence="3 5" id="KW-0067">ATP-binding</keyword>
<evidence type="ECO:0000256" key="1">
    <source>
        <dbReference type="ARBA" id="ARBA00022741"/>
    </source>
</evidence>
<dbReference type="SUPFAM" id="SSF52540">
    <property type="entry name" value="P-loop containing nucleoside triphosphate hydrolases"/>
    <property type="match status" value="2"/>
</dbReference>
<feature type="region of interest" description="Disordered" evidence="6">
    <location>
        <begin position="936"/>
        <end position="962"/>
    </location>
</feature>
<keyword evidence="7" id="KW-0732">Signal</keyword>
<dbReference type="Pfam" id="PF00271">
    <property type="entry name" value="Helicase_C"/>
    <property type="match status" value="1"/>
</dbReference>
<dbReference type="OMA" id="FFLHCPT"/>
<dbReference type="GO" id="GO:0003723">
    <property type="term" value="F:RNA binding"/>
    <property type="evidence" value="ECO:0007669"/>
    <property type="project" value="UniProtKB-UniRule"/>
</dbReference>
<dbReference type="Gene3D" id="3.40.50.300">
    <property type="entry name" value="P-loop containing nucleotide triphosphate hydrolases"/>
    <property type="match status" value="2"/>
</dbReference>
<dbReference type="GeneID" id="24266411"/>
<feature type="region of interest" description="Disordered" evidence="6">
    <location>
        <begin position="773"/>
        <end position="808"/>
    </location>
</feature>
<keyword evidence="4 5" id="KW-0694">RNA-binding</keyword>
<feature type="region of interest" description="Disordered" evidence="6">
    <location>
        <begin position="369"/>
        <end position="392"/>
    </location>
</feature>
<dbReference type="RefSeq" id="XP_012334158.1">
    <property type="nucleotide sequence ID" value="XM_012478735.1"/>
</dbReference>
<feature type="compositionally biased region" description="Basic residues" evidence="6">
    <location>
        <begin position="192"/>
        <end position="207"/>
    </location>
</feature>
<comment type="domain">
    <text evidence="5">The Q motif is unique to and characteristic of the DEAD box family of RNA helicases and controls ATP binding and hydrolysis.</text>
</comment>
<dbReference type="GO" id="GO:0005524">
    <property type="term" value="F:ATP binding"/>
    <property type="evidence" value="ECO:0007669"/>
    <property type="project" value="UniProtKB-UniRule"/>
</dbReference>
<feature type="domain" description="Helicase ATP-binding" evidence="8">
    <location>
        <begin position="812"/>
        <end position="925"/>
    </location>
</feature>
<feature type="signal peptide" evidence="7">
    <location>
        <begin position="1"/>
        <end position="18"/>
    </location>
</feature>
<comment type="function">
    <text evidence="5">RNA helicase.</text>
</comment>
<dbReference type="EMBL" id="KQ001653">
    <property type="protein sequence ID" value="KJP89219.1"/>
    <property type="molecule type" value="Genomic_DNA"/>
</dbReference>
<dbReference type="Pfam" id="PF00270">
    <property type="entry name" value="DEAD"/>
    <property type="match status" value="1"/>
</dbReference>
<name>A0A0D9QQ84_PLAFR</name>
<evidence type="ECO:0000313" key="11">
    <source>
        <dbReference type="Proteomes" id="UP000054561"/>
    </source>
</evidence>
<feature type="domain" description="Helicase C-terminal" evidence="9">
    <location>
        <begin position="1012"/>
        <end position="1173"/>
    </location>
</feature>
<feature type="compositionally biased region" description="Basic residues" evidence="6">
    <location>
        <begin position="153"/>
        <end position="162"/>
    </location>
</feature>
<feature type="compositionally biased region" description="Basic and acidic residues" evidence="6">
    <location>
        <begin position="270"/>
        <end position="280"/>
    </location>
</feature>
<organism evidence="10 11">
    <name type="scientific">Plasmodium fragile</name>
    <dbReference type="NCBI Taxonomy" id="5857"/>
    <lineage>
        <taxon>Eukaryota</taxon>
        <taxon>Sar</taxon>
        <taxon>Alveolata</taxon>
        <taxon>Apicomplexa</taxon>
        <taxon>Aconoidasida</taxon>
        <taxon>Haemosporida</taxon>
        <taxon>Plasmodiidae</taxon>
        <taxon>Plasmodium</taxon>
        <taxon>Plasmodium (Plasmodium)</taxon>
    </lineage>
</organism>
<dbReference type="SMART" id="SM00490">
    <property type="entry name" value="HELICc"/>
    <property type="match status" value="1"/>
</dbReference>
<evidence type="ECO:0000256" key="5">
    <source>
        <dbReference type="RuleBase" id="RU365068"/>
    </source>
</evidence>
<comment type="catalytic activity">
    <reaction evidence="5">
        <text>ATP + H2O = ADP + phosphate + H(+)</text>
        <dbReference type="Rhea" id="RHEA:13065"/>
        <dbReference type="ChEBI" id="CHEBI:15377"/>
        <dbReference type="ChEBI" id="CHEBI:15378"/>
        <dbReference type="ChEBI" id="CHEBI:30616"/>
        <dbReference type="ChEBI" id="CHEBI:43474"/>
        <dbReference type="ChEBI" id="CHEBI:456216"/>
        <dbReference type="EC" id="3.6.4.13"/>
    </reaction>
</comment>
<dbReference type="OrthoDB" id="386952at2759"/>
<evidence type="ECO:0000256" key="4">
    <source>
        <dbReference type="ARBA" id="ARBA00022884"/>
    </source>
</evidence>
<feature type="region of interest" description="Disordered" evidence="6">
    <location>
        <begin position="601"/>
        <end position="629"/>
    </location>
</feature>
<feature type="compositionally biased region" description="Basic and acidic residues" evidence="6">
    <location>
        <begin position="67"/>
        <end position="79"/>
    </location>
</feature>
<evidence type="ECO:0000259" key="8">
    <source>
        <dbReference type="PROSITE" id="PS51192"/>
    </source>
</evidence>
<evidence type="ECO:0000256" key="2">
    <source>
        <dbReference type="ARBA" id="ARBA00022801"/>
    </source>
</evidence>
<feature type="region of interest" description="Disordered" evidence="6">
    <location>
        <begin position="304"/>
        <end position="329"/>
    </location>
</feature>
<dbReference type="PROSITE" id="PS51194">
    <property type="entry name" value="HELICASE_CTER"/>
    <property type="match status" value="1"/>
</dbReference>
<keyword evidence="1 5" id="KW-0547">Nucleotide-binding</keyword>
<dbReference type="SMART" id="SM00487">
    <property type="entry name" value="DEXDc"/>
    <property type="match status" value="1"/>
</dbReference>
<feature type="compositionally biased region" description="Basic and acidic residues" evidence="6">
    <location>
        <begin position="126"/>
        <end position="139"/>
    </location>
</feature>
<feature type="compositionally biased region" description="Polar residues" evidence="6">
    <location>
        <begin position="612"/>
        <end position="629"/>
    </location>
</feature>
<dbReference type="EC" id="3.6.4.13" evidence="5"/>
<feature type="region of interest" description="Disordered" evidence="6">
    <location>
        <begin position="52"/>
        <end position="215"/>
    </location>
</feature>
<dbReference type="PROSITE" id="PS51192">
    <property type="entry name" value="HELICASE_ATP_BIND_1"/>
    <property type="match status" value="1"/>
</dbReference>
<dbReference type="InterPro" id="IPR014001">
    <property type="entry name" value="Helicase_ATP-bd"/>
</dbReference>
<feature type="region of interest" description="Disordered" evidence="6">
    <location>
        <begin position="261"/>
        <end position="288"/>
    </location>
</feature>
<dbReference type="GO" id="GO:0016787">
    <property type="term" value="F:hydrolase activity"/>
    <property type="evidence" value="ECO:0007669"/>
    <property type="project" value="UniProtKB-KW"/>
</dbReference>
<evidence type="ECO:0000256" key="6">
    <source>
        <dbReference type="SAM" id="MobiDB-lite"/>
    </source>
</evidence>
<sequence length="1211" mass="138749">MLSYLLLIAFILTPFVITSPCGGAHARGRCAPTFIGRTLPFQITKNKIHHRYRKKKGTYVIRARGGHYQEESRKGEGRDKRRSGSSGDDREDAQTEGESTPIHKHSVKKRTRNVPGILKRRRKKIYTKEEVKAEKDRQLKGKLRRKNDLGQGIRKKGKKRDRRINNTDGADHVQRQTDLANDTRGDTPNEGKRKHRGRRTSRGRRTPSRKEQKILDMFQNDLNESIERLNKKTKKYELCRQNENLKNGMQSNEILRKVLAAGRSSGGRSRGGERKGRTEQRGSSPPRVHAVQMNRRLGRYVDDISDDAGEGKNKNLHENTQKETNEEQKVQLYSSPCREGKTHKGNTHGKEKKTNLGETNMVKLNQSKGRNFPLEEDPDKDVETNESMHTDQVEGDNLKQIKATIKIGKSVDPFRRKIQINYENSALSDGARKRLAKFSSIIDLNADGGEKKRDTKEDAKATKEKYLTFEELGICDNFLNVYLKYNGIEKPTEYQAKFIPLLIFFMNNGYSDWRNCSGGGANMWGEASAPPTTSLLPTTTTPVERIIYVNKYNERSGKLVRTFFLHCPTGTGKTLMYVLPLFQHITNVCFGVTPCWDKTEEGELPRVDGESEGSSNETSCPYAASTSYASTPQEEETFYVRKEINADVTSFLCSNVKQEQQHFITKNRRNVAAMVNTLTRTNSPGEELAVQIYHLCKDLIDSFFKSSRSKFFELNDSLLWSHLPKVDQQRRTLLERLNVDLKKKKNLNVHLLIGGNNIKYQVKGLKRPKLHLAEESPEESSKGGAGKAPSLGEDPPEEHLPTMQEDPIEHVNIYVGTPGRLERLINEKQIINLDNISTIVLDEYDFFFNSYGKSNEGTKTDKPQVENEFFSNILRSIYSTTKKGQPGRSPLLSWNSLTNVICCSATPAVYSYLTFTRHIITTNFLRHLHGEKESFERKEADVDGEAPEGGHSSGKGFVPGNRPPIDRKLEQSMLNELFNLKEFGRIPSNLIHLNYTYDRRNREWSNSATMNFLNVLFSNPLRKNVLVFCNTKKRVMDLWSLFRNRFDVDIQTIFAEKNKKRKKIFKDINYANFFKNDLVDYKNLKKYVNFMFLSTNLLYRGINCMGFTTIVNIDMPSDPNEYVHRCGRIGRINNKGIIINIFEQSFRRTYNRRIFSKLGIQPYDIDCYMNNLFTLGKGEVQGDVGKEVCKKSGQVDQVELQSGLRDDSRQH</sequence>
<dbReference type="PANTHER" id="PTHR24031">
    <property type="entry name" value="RNA HELICASE"/>
    <property type="match status" value="1"/>
</dbReference>
<feature type="compositionally biased region" description="Basic and acidic residues" evidence="6">
    <location>
        <begin position="381"/>
        <end position="392"/>
    </location>
</feature>
<dbReference type="GO" id="GO:0003724">
    <property type="term" value="F:RNA helicase activity"/>
    <property type="evidence" value="ECO:0007669"/>
    <property type="project" value="UniProtKB-EC"/>
</dbReference>
<keyword evidence="2 5" id="KW-0378">Hydrolase</keyword>
<feature type="compositionally biased region" description="Basic and acidic residues" evidence="6">
    <location>
        <begin position="163"/>
        <end position="191"/>
    </location>
</feature>
<dbReference type="InterPro" id="IPR001650">
    <property type="entry name" value="Helicase_C-like"/>
</dbReference>
<dbReference type="AlphaFoldDB" id="A0A0D9QQ84"/>
<feature type="compositionally biased region" description="Basic residues" evidence="6">
    <location>
        <begin position="102"/>
        <end position="125"/>
    </location>
</feature>
<dbReference type="VEuPathDB" id="PlasmoDB:AK88_01097"/>
<feature type="chain" id="PRO_5002343793" description="ATP-dependent RNA helicase" evidence="7">
    <location>
        <begin position="19"/>
        <end position="1211"/>
    </location>
</feature>
<evidence type="ECO:0000259" key="9">
    <source>
        <dbReference type="PROSITE" id="PS51194"/>
    </source>
</evidence>
<feature type="compositionally biased region" description="Basic and acidic residues" evidence="6">
    <location>
        <begin position="309"/>
        <end position="329"/>
    </location>
</feature>
<proteinExistence type="inferred from homology"/>
<dbReference type="InterPro" id="IPR027417">
    <property type="entry name" value="P-loop_NTPase"/>
</dbReference>